<dbReference type="Gramene" id="CDX73866">
    <property type="protein sequence ID" value="CDX73866"/>
    <property type="gene ID" value="GSBRNA2T00111575001"/>
</dbReference>
<dbReference type="OMA" id="FAEEWKS"/>
<feature type="coiled-coil region" evidence="1">
    <location>
        <begin position="208"/>
        <end position="235"/>
    </location>
</feature>
<dbReference type="AlphaFoldDB" id="A0A816VPF8"/>
<gene>
    <name evidence="3" type="ORF">DARMORV10_A03P37200.1</name>
</gene>
<accession>A0A816VPF8</accession>
<evidence type="ECO:0000313" key="3">
    <source>
        <dbReference type="EMBL" id="CAF2127189.1"/>
    </source>
</evidence>
<feature type="compositionally biased region" description="Polar residues" evidence="2">
    <location>
        <begin position="360"/>
        <end position="369"/>
    </location>
</feature>
<dbReference type="SMR" id="A0A816VPF8"/>
<dbReference type="EMBL" id="HG994357">
    <property type="protein sequence ID" value="CAF2127189.1"/>
    <property type="molecule type" value="Genomic_DNA"/>
</dbReference>
<evidence type="ECO:0000256" key="2">
    <source>
        <dbReference type="SAM" id="MobiDB-lite"/>
    </source>
</evidence>
<dbReference type="PANTHER" id="PTHR31071:SF64">
    <property type="entry name" value="(RAPE) HYPOTHETICAL PROTEIN"/>
    <property type="match status" value="1"/>
</dbReference>
<organism evidence="3">
    <name type="scientific">Brassica napus</name>
    <name type="common">Rape</name>
    <dbReference type="NCBI Taxonomy" id="3708"/>
    <lineage>
        <taxon>Eukaryota</taxon>
        <taxon>Viridiplantae</taxon>
        <taxon>Streptophyta</taxon>
        <taxon>Embryophyta</taxon>
        <taxon>Tracheophyta</taxon>
        <taxon>Spermatophyta</taxon>
        <taxon>Magnoliopsida</taxon>
        <taxon>eudicotyledons</taxon>
        <taxon>Gunneridae</taxon>
        <taxon>Pentapetalae</taxon>
        <taxon>rosids</taxon>
        <taxon>malvids</taxon>
        <taxon>Brassicales</taxon>
        <taxon>Brassicaceae</taxon>
        <taxon>Brassiceae</taxon>
        <taxon>Brassica</taxon>
    </lineage>
</organism>
<protein>
    <submittedName>
        <fullName evidence="3">(rape) hypothetical protein</fullName>
    </submittedName>
</protein>
<dbReference type="InterPro" id="IPR043424">
    <property type="entry name" value="BLT-like"/>
</dbReference>
<name>A0A816VPF8_BRANA</name>
<keyword evidence="1" id="KW-0175">Coiled coil</keyword>
<reference evidence="3" key="1">
    <citation type="submission" date="2021-01" db="EMBL/GenBank/DDBJ databases">
        <authorList>
            <consortium name="Genoscope - CEA"/>
            <person name="William W."/>
        </authorList>
    </citation>
    <scope>NUCLEOTIDE SEQUENCE</scope>
</reference>
<evidence type="ECO:0000256" key="1">
    <source>
        <dbReference type="SAM" id="Coils"/>
    </source>
</evidence>
<sequence length="369" mass="42251">MEGTGSRQRKGSSTAQKLRLGDCNVEAKNHVSNGSFMDVTLTEFVMFSLCCLYHQQIHLRSMNKRLNVVCSMQIETRSRAVTPTRSTVGVKTRLKECSNALTTSKELLKIINRMWGQEDRPSSSTSLLSALHSEIERARLQVNQLIHEHNKPDTNDITYLMKRFAEEWKSNEQRVVEAAIESVAGELEAERKLRRRSERLNKKLGKELAETKAALMKAVKVKEEVEKEREMLQLADALRKERVQMKLSEYMNHHVEEDGEVDDEHEEDDDLHSIELNIDKSYKWPYGECKSLYLQRSISDWVVQSGKLEKSGEGYLDDTQGYKPNKASSKDHHLLSGPRLSNFRGGSVPESRLSDAAKGENQSARRSRW</sequence>
<dbReference type="Proteomes" id="UP001295469">
    <property type="component" value="Chromosome A03"/>
</dbReference>
<proteinExistence type="predicted"/>
<feature type="region of interest" description="Disordered" evidence="2">
    <location>
        <begin position="312"/>
        <end position="369"/>
    </location>
</feature>
<dbReference type="PANTHER" id="PTHR31071">
    <property type="entry name" value="GB|AAF24581.1"/>
    <property type="match status" value="1"/>
</dbReference>